<protein>
    <submittedName>
        <fullName evidence="1">YkgJ family cysteine cluster protein</fullName>
    </submittedName>
</protein>
<dbReference type="EMBL" id="JAHESC010000033">
    <property type="protein sequence ID" value="MBT1688941.1"/>
    <property type="molecule type" value="Genomic_DNA"/>
</dbReference>
<name>A0AAP2GJ21_9BACT</name>
<dbReference type="AlphaFoldDB" id="A0AAP2GJ21"/>
<dbReference type="InterPro" id="IPR005358">
    <property type="entry name" value="Puta_zinc/iron-chelating_dom"/>
</dbReference>
<evidence type="ECO:0000313" key="2">
    <source>
        <dbReference type="Proteomes" id="UP001319180"/>
    </source>
</evidence>
<keyword evidence="2" id="KW-1185">Reference proteome</keyword>
<dbReference type="Proteomes" id="UP001319180">
    <property type="component" value="Unassembled WGS sequence"/>
</dbReference>
<comment type="caution">
    <text evidence="1">The sequence shown here is derived from an EMBL/GenBank/DDBJ whole genome shotgun (WGS) entry which is preliminary data.</text>
</comment>
<organism evidence="1 2">
    <name type="scientific">Dawidia soli</name>
    <dbReference type="NCBI Taxonomy" id="2782352"/>
    <lineage>
        <taxon>Bacteria</taxon>
        <taxon>Pseudomonadati</taxon>
        <taxon>Bacteroidota</taxon>
        <taxon>Cytophagia</taxon>
        <taxon>Cytophagales</taxon>
        <taxon>Chryseotaleaceae</taxon>
        <taxon>Dawidia</taxon>
    </lineage>
</organism>
<proteinExistence type="predicted"/>
<gene>
    <name evidence="1" type="ORF">KK078_20415</name>
</gene>
<evidence type="ECO:0000313" key="1">
    <source>
        <dbReference type="EMBL" id="MBT1688941.1"/>
    </source>
</evidence>
<accession>A0AAP2GJ21</accession>
<dbReference type="Pfam" id="PF03692">
    <property type="entry name" value="CxxCxxCC"/>
    <property type="match status" value="1"/>
</dbReference>
<reference evidence="1 2" key="1">
    <citation type="submission" date="2021-05" db="EMBL/GenBank/DDBJ databases">
        <title>A Polyphasic approach of four new species of the genus Ohtaekwangia: Ohtaekwangia histidinii sp. nov., Ohtaekwangia cretensis sp. nov., Ohtaekwangia indiensis sp. nov., Ohtaekwangia reichenbachii sp. nov. from diverse environment.</title>
        <authorList>
            <person name="Octaviana S."/>
        </authorList>
    </citation>
    <scope>NUCLEOTIDE SEQUENCE [LARGE SCALE GENOMIC DNA]</scope>
    <source>
        <strain evidence="1 2">PWU37</strain>
    </source>
</reference>
<sequence length="190" mass="21848">MSLEEKIAAVEGVFEKLDQEIAAFQAWSGLHCAWGCGKCCYKADIEATPLEFLPFAHYLYQQNLAHDWYDKLRDRDTSLCVVLNPTQAGAGLCSEYKHRGLICRLFGYSARTNKYGRKELVTCQVIKTEQAVPYEAAQQRVGEEGGLPVMNQYYMQLHGIDFELTREFFPINEAIKRAIEVILHYYAYRE</sequence>
<dbReference type="RefSeq" id="WP_254092167.1">
    <property type="nucleotide sequence ID" value="NZ_JAHESC010000033.1"/>
</dbReference>